<keyword evidence="1" id="KW-0863">Zinc-finger</keyword>
<dbReference type="Gene3D" id="3.30.40.10">
    <property type="entry name" value="Zinc/RING finger domain, C3HC4 (zinc finger)"/>
    <property type="match status" value="1"/>
</dbReference>
<reference evidence="4 5" key="1">
    <citation type="journal article" date="2014" name="Genome Biol. Evol.">
        <title>Comparative genomics and transcriptomics analyses reveal divergent lifestyle features of nematode endoparasitic fungus Hirsutella minnesotensis.</title>
        <authorList>
            <person name="Lai Y."/>
            <person name="Liu K."/>
            <person name="Zhang X."/>
            <person name="Zhang X."/>
            <person name="Li K."/>
            <person name="Wang N."/>
            <person name="Shu C."/>
            <person name="Wu Y."/>
            <person name="Wang C."/>
            <person name="Bushley K.E."/>
            <person name="Xiang M."/>
            <person name="Liu X."/>
        </authorList>
    </citation>
    <scope>NUCLEOTIDE SEQUENCE [LARGE SCALE GENOMIC DNA]</scope>
    <source>
        <strain evidence="4 5">3608</strain>
    </source>
</reference>
<keyword evidence="1" id="KW-0479">Metal-binding</keyword>
<evidence type="ECO:0000259" key="3">
    <source>
        <dbReference type="PROSITE" id="PS50089"/>
    </source>
</evidence>
<feature type="compositionally biased region" description="Pro residues" evidence="2">
    <location>
        <begin position="82"/>
        <end position="91"/>
    </location>
</feature>
<organism evidence="4 5">
    <name type="scientific">Hirsutella minnesotensis 3608</name>
    <dbReference type="NCBI Taxonomy" id="1043627"/>
    <lineage>
        <taxon>Eukaryota</taxon>
        <taxon>Fungi</taxon>
        <taxon>Dikarya</taxon>
        <taxon>Ascomycota</taxon>
        <taxon>Pezizomycotina</taxon>
        <taxon>Sordariomycetes</taxon>
        <taxon>Hypocreomycetidae</taxon>
        <taxon>Hypocreales</taxon>
        <taxon>Ophiocordycipitaceae</taxon>
        <taxon>Hirsutella</taxon>
    </lineage>
</organism>
<dbReference type="InterPro" id="IPR001841">
    <property type="entry name" value="Znf_RING"/>
</dbReference>
<evidence type="ECO:0000313" key="4">
    <source>
        <dbReference type="EMBL" id="KJZ71876.1"/>
    </source>
</evidence>
<name>A0A0F7ZH20_9HYPO</name>
<keyword evidence="1" id="KW-0862">Zinc</keyword>
<gene>
    <name evidence="4" type="ORF">HIM_08721</name>
</gene>
<evidence type="ECO:0000256" key="1">
    <source>
        <dbReference type="PROSITE-ProRule" id="PRU00175"/>
    </source>
</evidence>
<feature type="compositionally biased region" description="Polar residues" evidence="2">
    <location>
        <begin position="134"/>
        <end position="146"/>
    </location>
</feature>
<dbReference type="GO" id="GO:0008270">
    <property type="term" value="F:zinc ion binding"/>
    <property type="evidence" value="ECO:0007669"/>
    <property type="project" value="UniProtKB-KW"/>
</dbReference>
<proteinExistence type="predicted"/>
<dbReference type="SUPFAM" id="SSF57850">
    <property type="entry name" value="RING/U-box"/>
    <property type="match status" value="1"/>
</dbReference>
<dbReference type="Proteomes" id="UP000054481">
    <property type="component" value="Unassembled WGS sequence"/>
</dbReference>
<keyword evidence="5" id="KW-1185">Reference proteome</keyword>
<dbReference type="EMBL" id="KQ030558">
    <property type="protein sequence ID" value="KJZ71876.1"/>
    <property type="molecule type" value="Genomic_DNA"/>
</dbReference>
<dbReference type="InterPro" id="IPR013083">
    <property type="entry name" value="Znf_RING/FYVE/PHD"/>
</dbReference>
<dbReference type="OrthoDB" id="8062037at2759"/>
<feature type="domain" description="RING-type" evidence="3">
    <location>
        <begin position="223"/>
        <end position="274"/>
    </location>
</feature>
<evidence type="ECO:0000313" key="5">
    <source>
        <dbReference type="Proteomes" id="UP000054481"/>
    </source>
</evidence>
<evidence type="ECO:0000256" key="2">
    <source>
        <dbReference type="SAM" id="MobiDB-lite"/>
    </source>
</evidence>
<sequence length="384" mass="42621">MRRSIRNPFAWALRQPALIDRLPLDEPHQFVVDPPVRQRGPSLRTRVVVWGKRASKGIYRRTRAKFEPKPEPRRVHTRPSYTRPPLPPTDYLPPRIESVSSEGSFLGTASPHSENPVQPLPNPDSPQHAGASSGHPTTTWASPSLTDHQDSQAAVAGPLNPNRRGSSAVASANTAITSANTAITSTNTAVEDPDAITPAPLEASFPAGAALPAVEVERNNHQCYICGYDVGRPKGLVDVTEYTTYLPCGHAFGHDCVYLGMKDPNTRNRCAVCNAPLRHKCEHLTYPRRTFPSQVFDDRNAAVLPTNYAFCQTTHGQSRYRAIEKKAKRATGAEPRMNGPNIQTHPLVAIAIHQVFKHRCRRAEKKLNEEQMADWETAWTYFHS</sequence>
<dbReference type="AlphaFoldDB" id="A0A0F7ZH20"/>
<dbReference type="PROSITE" id="PS50089">
    <property type="entry name" value="ZF_RING_2"/>
    <property type="match status" value="1"/>
</dbReference>
<feature type="region of interest" description="Disordered" evidence="2">
    <location>
        <begin position="61"/>
        <end position="171"/>
    </location>
</feature>
<accession>A0A0F7ZH20</accession>
<feature type="compositionally biased region" description="Basic and acidic residues" evidence="2">
    <location>
        <begin position="64"/>
        <end position="74"/>
    </location>
</feature>
<protein>
    <recommendedName>
        <fullName evidence="3">RING-type domain-containing protein</fullName>
    </recommendedName>
</protein>